<evidence type="ECO:0000256" key="1">
    <source>
        <dbReference type="ARBA" id="ARBA00022737"/>
    </source>
</evidence>
<keyword evidence="2" id="KW-0106">Calcium</keyword>
<name>A0A4V5NH03_9PEZI</name>
<dbReference type="PANTHER" id="PTHR23050">
    <property type="entry name" value="CALCIUM BINDING PROTEIN"/>
    <property type="match status" value="1"/>
</dbReference>
<dbReference type="CDD" id="cd00051">
    <property type="entry name" value="EFh"/>
    <property type="match status" value="2"/>
</dbReference>
<dbReference type="InterPro" id="IPR050145">
    <property type="entry name" value="Centrin_CML-like"/>
</dbReference>
<dbReference type="FunFam" id="1.10.238.10:FF:000172">
    <property type="entry name" value="Cell division control protein"/>
    <property type="match status" value="1"/>
</dbReference>
<keyword evidence="1" id="KW-0677">Repeat</keyword>
<evidence type="ECO:0000313" key="5">
    <source>
        <dbReference type="EMBL" id="TKA77079.1"/>
    </source>
</evidence>
<proteinExistence type="predicted"/>
<comment type="caution">
    <text evidence="5">The sequence shown here is derived from an EMBL/GenBank/DDBJ whole genome shotgun (WGS) entry which is preliminary data.</text>
</comment>
<dbReference type="Pfam" id="PF13499">
    <property type="entry name" value="EF-hand_7"/>
    <property type="match status" value="1"/>
</dbReference>
<dbReference type="InterPro" id="IPR011992">
    <property type="entry name" value="EF-hand-dom_pair"/>
</dbReference>
<feature type="domain" description="EF-hand" evidence="4">
    <location>
        <begin position="131"/>
        <end position="166"/>
    </location>
</feature>
<dbReference type="PROSITE" id="PS00018">
    <property type="entry name" value="EF_HAND_1"/>
    <property type="match status" value="1"/>
</dbReference>
<dbReference type="Pfam" id="PF00036">
    <property type="entry name" value="EF-hand_1"/>
    <property type="match status" value="1"/>
</dbReference>
<feature type="domain" description="EF-hand" evidence="4">
    <location>
        <begin position="264"/>
        <end position="295"/>
    </location>
</feature>
<gene>
    <name evidence="5" type="ORF">B0A49_07489</name>
</gene>
<dbReference type="InterPro" id="IPR018247">
    <property type="entry name" value="EF_Hand_1_Ca_BS"/>
</dbReference>
<dbReference type="Proteomes" id="UP000308768">
    <property type="component" value="Unassembled WGS sequence"/>
</dbReference>
<reference evidence="5 6" key="1">
    <citation type="submission" date="2017-03" db="EMBL/GenBank/DDBJ databases">
        <title>Genomes of endolithic fungi from Antarctica.</title>
        <authorList>
            <person name="Coleine C."/>
            <person name="Masonjones S."/>
            <person name="Stajich J.E."/>
        </authorList>
    </citation>
    <scope>NUCLEOTIDE SEQUENCE [LARGE SCALE GENOMIC DNA]</scope>
    <source>
        <strain evidence="5 6">CCFEE 5187</strain>
    </source>
</reference>
<evidence type="ECO:0000259" key="4">
    <source>
        <dbReference type="PROSITE" id="PS50222"/>
    </source>
</evidence>
<dbReference type="SUPFAM" id="SSF47473">
    <property type="entry name" value="EF-hand"/>
    <property type="match status" value="1"/>
</dbReference>
<dbReference type="SMART" id="SM00054">
    <property type="entry name" value="EFh"/>
    <property type="match status" value="3"/>
</dbReference>
<protein>
    <recommendedName>
        <fullName evidence="4">EF-hand domain-containing protein</fullName>
    </recommendedName>
</protein>
<feature type="region of interest" description="Disordered" evidence="3">
    <location>
        <begin position="1"/>
        <end position="53"/>
    </location>
</feature>
<dbReference type="AlphaFoldDB" id="A0A4V5NH03"/>
<evidence type="ECO:0000313" key="6">
    <source>
        <dbReference type="Proteomes" id="UP000308768"/>
    </source>
</evidence>
<dbReference type="InterPro" id="IPR002048">
    <property type="entry name" value="EF_hand_dom"/>
</dbReference>
<dbReference type="EMBL" id="NAJN01000205">
    <property type="protein sequence ID" value="TKA77079.1"/>
    <property type="molecule type" value="Genomic_DNA"/>
</dbReference>
<dbReference type="OrthoDB" id="343296at2759"/>
<evidence type="ECO:0000256" key="3">
    <source>
        <dbReference type="SAM" id="MobiDB-lite"/>
    </source>
</evidence>
<sequence length="295" mass="31729">MATSTTHPAFPSRPYTSNLSRTGGGGIGGQTSAAPAPQPQHNYPGAAATQQTTYPVPQKQNTYGAAQGSFAGNAGYGSGVGGGAIGVGAAGVATTQQQREAQRLERERAERAERERVEREGRAQWEQLSEEQREEINEAFALFDLDKDAHIDYHELKVALKALGFDLPKPEILQILQTHGVPASTINNPNALQKGPAPAQPTFSGPARLLLPQTPFLHLCASYILSRDPTDEILRAFALFDVNNKGKIDIADLRRVARELGEGLQEEELLAMIEEFDTDGDGAIGREEFLGICLG</sequence>
<accession>A0A4V5NH03</accession>
<feature type="domain" description="EF-hand" evidence="4">
    <location>
        <begin position="228"/>
        <end position="263"/>
    </location>
</feature>
<dbReference type="Gene3D" id="1.10.238.10">
    <property type="entry name" value="EF-hand"/>
    <property type="match status" value="2"/>
</dbReference>
<dbReference type="PROSITE" id="PS50222">
    <property type="entry name" value="EF_HAND_2"/>
    <property type="match status" value="3"/>
</dbReference>
<dbReference type="GO" id="GO:0005509">
    <property type="term" value="F:calcium ion binding"/>
    <property type="evidence" value="ECO:0007669"/>
    <property type="project" value="InterPro"/>
</dbReference>
<organism evidence="5 6">
    <name type="scientific">Cryomyces minteri</name>
    <dbReference type="NCBI Taxonomy" id="331657"/>
    <lineage>
        <taxon>Eukaryota</taxon>
        <taxon>Fungi</taxon>
        <taxon>Dikarya</taxon>
        <taxon>Ascomycota</taxon>
        <taxon>Pezizomycotina</taxon>
        <taxon>Dothideomycetes</taxon>
        <taxon>Dothideomycetes incertae sedis</taxon>
        <taxon>Cryomyces</taxon>
    </lineage>
</organism>
<dbReference type="STRING" id="331657.A0A4V5NH03"/>
<keyword evidence="6" id="KW-1185">Reference proteome</keyword>
<evidence type="ECO:0000256" key="2">
    <source>
        <dbReference type="ARBA" id="ARBA00022837"/>
    </source>
</evidence>